<evidence type="ECO:0000256" key="4">
    <source>
        <dbReference type="ARBA" id="ARBA00022448"/>
    </source>
</evidence>
<keyword evidence="4" id="KW-0813">Transport</keyword>
<comment type="subcellular location">
    <subcellularLocation>
        <location evidence="1">Cell membrane</location>
        <topology evidence="1">Multi-pass membrane protein</topology>
    </subcellularLocation>
</comment>
<dbReference type="Proteomes" id="UP000184204">
    <property type="component" value="Unassembled WGS sequence"/>
</dbReference>
<name>A0A0X1U8J3_ANAPI</name>
<evidence type="ECO:0000313" key="14">
    <source>
        <dbReference type="Proteomes" id="UP000184204"/>
    </source>
</evidence>
<keyword evidence="13" id="KW-1185">Reference proteome</keyword>
<evidence type="ECO:0000256" key="10">
    <source>
        <dbReference type="SAM" id="Phobius"/>
    </source>
</evidence>
<keyword evidence="7 10" id="KW-1133">Transmembrane helix</keyword>
<keyword evidence="5" id="KW-1003">Cell membrane</keyword>
<proteinExistence type="inferred from homology"/>
<accession>A0A0X1U8J3</accession>
<evidence type="ECO:0000313" key="12">
    <source>
        <dbReference type="EMBL" id="SHF06408.1"/>
    </source>
</evidence>
<feature type="transmembrane region" description="Helical" evidence="10">
    <location>
        <begin position="361"/>
        <end position="382"/>
    </location>
</feature>
<evidence type="ECO:0000256" key="3">
    <source>
        <dbReference type="ARBA" id="ARBA00022106"/>
    </source>
</evidence>
<reference evidence="12" key="4">
    <citation type="submission" date="2016-11" db="EMBL/GenBank/DDBJ databases">
        <authorList>
            <person name="Varghese N."/>
            <person name="Submissions S."/>
        </authorList>
    </citation>
    <scope>NUCLEOTIDE SEQUENCE</scope>
    <source>
        <strain evidence="12">DSM 1682</strain>
    </source>
</reference>
<evidence type="ECO:0000256" key="6">
    <source>
        <dbReference type="ARBA" id="ARBA00022692"/>
    </source>
</evidence>
<reference evidence="13" key="2">
    <citation type="submission" date="2016-01" db="EMBL/GenBank/DDBJ databases">
        <authorList>
            <person name="Poehlein A."/>
            <person name="Schlien K."/>
            <person name="Gottschalk G."/>
            <person name="Buckel W."/>
            <person name="Daniel R."/>
        </authorList>
    </citation>
    <scope>NUCLEOTIDE SEQUENCE [LARGE SCALE GENOMIC DNA]</scope>
    <source>
        <strain evidence="13">X2</strain>
    </source>
</reference>
<gene>
    <name evidence="11" type="primary">mepA_5</name>
    <name evidence="11" type="ORF">CPRO_16860</name>
    <name evidence="12" type="ORF">SAMN02745151_02665</name>
</gene>
<dbReference type="RefSeq" id="WP_066050203.1">
    <property type="nucleotide sequence ID" value="NZ_CP014223.1"/>
</dbReference>
<feature type="transmembrane region" description="Helical" evidence="10">
    <location>
        <begin position="141"/>
        <end position="159"/>
    </location>
</feature>
<feature type="transmembrane region" description="Helical" evidence="10">
    <location>
        <begin position="291"/>
        <end position="311"/>
    </location>
</feature>
<evidence type="ECO:0000256" key="8">
    <source>
        <dbReference type="ARBA" id="ARBA00023136"/>
    </source>
</evidence>
<keyword evidence="9" id="KW-0046">Antibiotic resistance</keyword>
<keyword evidence="6 10" id="KW-0812">Transmembrane</keyword>
<keyword evidence="8 10" id="KW-0472">Membrane</keyword>
<feature type="transmembrane region" description="Helical" evidence="10">
    <location>
        <begin position="20"/>
        <end position="40"/>
    </location>
</feature>
<dbReference type="KEGG" id="cpro:CPRO_16860"/>
<evidence type="ECO:0000256" key="5">
    <source>
        <dbReference type="ARBA" id="ARBA00022475"/>
    </source>
</evidence>
<organism evidence="12 14">
    <name type="scientific">Anaerotignum propionicum DSM 1682</name>
    <dbReference type="NCBI Taxonomy" id="991789"/>
    <lineage>
        <taxon>Bacteria</taxon>
        <taxon>Bacillati</taxon>
        <taxon>Bacillota</taxon>
        <taxon>Clostridia</taxon>
        <taxon>Lachnospirales</taxon>
        <taxon>Anaerotignaceae</taxon>
        <taxon>Anaerotignum</taxon>
    </lineage>
</organism>
<protein>
    <recommendedName>
        <fullName evidence="3">Multidrug export protein MepA</fullName>
    </recommendedName>
</protein>
<dbReference type="OrthoDB" id="9811110at2"/>
<dbReference type="Pfam" id="PF01554">
    <property type="entry name" value="MatE"/>
    <property type="match status" value="2"/>
</dbReference>
<evidence type="ECO:0000256" key="2">
    <source>
        <dbReference type="ARBA" id="ARBA00008417"/>
    </source>
</evidence>
<evidence type="ECO:0000256" key="9">
    <source>
        <dbReference type="ARBA" id="ARBA00023251"/>
    </source>
</evidence>
<dbReference type="PANTHER" id="PTHR43823">
    <property type="entry name" value="SPORULATION PROTEIN YKVU"/>
    <property type="match status" value="1"/>
</dbReference>
<evidence type="ECO:0000256" key="1">
    <source>
        <dbReference type="ARBA" id="ARBA00004651"/>
    </source>
</evidence>
<sequence length="461" mass="50558">MENKQKDAMYYLEQAPVTKAIIHMAIPMILGMVANMIYNITDAYFIGMLKNTPMLASITLALPFTTILMAIGELFGTGGSTYISRLLGEKDLIGVRKASSVNFYLSLLSGIVFMLICLPALSPILKLLGATGESLLYTRSYVIAYAIGSPFVIANFALAQMVRSEGAATESMIGMIISVVINIILDPVFIFLFHMDVMGTSVATVIGNVCAVAYYIYYLKRKSQFQSVSIKDFKPNGEILFNIFKIGISAFLLSGFLIISSLMFNNYAIIYGDHVVAAFGVANRICQISDFIGMGLYMGVVPLIAFSYASNNTQRLQEVLKKTALYLVSIILTIAFTLFLLRTQIIQLFSSDKNVIEVGVIILSALLLSTLFAGISGLLTSMFQAFGKGFQSNIMSVSRGVALIPIIIIANSLFQLNGVIWSMTVSEFFACLTGTILWLFSKKAINEKALQERMTFDTDVM</sequence>
<dbReference type="InterPro" id="IPR045070">
    <property type="entry name" value="MATE_MepA-like"/>
</dbReference>
<feature type="transmembrane region" description="Helical" evidence="10">
    <location>
        <begin position="420"/>
        <end position="440"/>
    </location>
</feature>
<dbReference type="PIRSF" id="PIRSF006603">
    <property type="entry name" value="DinF"/>
    <property type="match status" value="1"/>
</dbReference>
<dbReference type="GO" id="GO:0015297">
    <property type="term" value="F:antiporter activity"/>
    <property type="evidence" value="ECO:0007669"/>
    <property type="project" value="InterPro"/>
</dbReference>
<dbReference type="PANTHER" id="PTHR43823:SF3">
    <property type="entry name" value="MULTIDRUG EXPORT PROTEIN MEPA"/>
    <property type="match status" value="1"/>
</dbReference>
<dbReference type="EMBL" id="CP014223">
    <property type="protein sequence ID" value="AMJ41276.1"/>
    <property type="molecule type" value="Genomic_DNA"/>
</dbReference>
<evidence type="ECO:0000313" key="11">
    <source>
        <dbReference type="EMBL" id="AMJ41276.1"/>
    </source>
</evidence>
<evidence type="ECO:0000313" key="13">
    <source>
        <dbReference type="Proteomes" id="UP000068026"/>
    </source>
</evidence>
<reference evidence="11 13" key="1">
    <citation type="journal article" date="2016" name="Genome Announc.">
        <title>Complete Genome Sequence of the Amino Acid-Fermenting Clostridium propionicum X2 (DSM 1682).</title>
        <authorList>
            <person name="Poehlein A."/>
            <person name="Schlien K."/>
            <person name="Chowdhury N.P."/>
            <person name="Gottschalk G."/>
            <person name="Buckel W."/>
            <person name="Daniel R."/>
        </authorList>
    </citation>
    <scope>NUCLEOTIDE SEQUENCE [LARGE SCALE GENOMIC DNA]</scope>
    <source>
        <strain evidence="11 13">X2</strain>
    </source>
</reference>
<dbReference type="AlphaFoldDB" id="A0A0X1U8J3"/>
<evidence type="ECO:0000256" key="7">
    <source>
        <dbReference type="ARBA" id="ARBA00022989"/>
    </source>
</evidence>
<dbReference type="GO" id="GO:0042910">
    <property type="term" value="F:xenobiotic transmembrane transporter activity"/>
    <property type="evidence" value="ECO:0007669"/>
    <property type="project" value="InterPro"/>
</dbReference>
<feature type="transmembrane region" description="Helical" evidence="10">
    <location>
        <begin position="103"/>
        <end position="121"/>
    </location>
</feature>
<dbReference type="InterPro" id="IPR048279">
    <property type="entry name" value="MdtK-like"/>
</dbReference>
<feature type="transmembrane region" description="Helical" evidence="10">
    <location>
        <begin position="323"/>
        <end position="341"/>
    </location>
</feature>
<dbReference type="GO" id="GO:0046677">
    <property type="term" value="P:response to antibiotic"/>
    <property type="evidence" value="ECO:0007669"/>
    <property type="project" value="UniProtKB-KW"/>
</dbReference>
<feature type="transmembrane region" description="Helical" evidence="10">
    <location>
        <begin position="394"/>
        <end position="414"/>
    </location>
</feature>
<comment type="similarity">
    <text evidence="2">Belongs to the multi antimicrobial extrusion (MATE) (TC 2.A.66.1) family. MepA subfamily.</text>
</comment>
<dbReference type="InterPro" id="IPR002528">
    <property type="entry name" value="MATE_fam"/>
</dbReference>
<dbReference type="Proteomes" id="UP000068026">
    <property type="component" value="Chromosome"/>
</dbReference>
<reference evidence="14" key="3">
    <citation type="submission" date="2016-11" db="EMBL/GenBank/DDBJ databases">
        <authorList>
            <person name="Jaros S."/>
            <person name="Januszkiewicz K."/>
            <person name="Wedrychowicz H."/>
        </authorList>
    </citation>
    <scope>NUCLEOTIDE SEQUENCE [LARGE SCALE GENOMIC DNA]</scope>
    <source>
        <strain evidence="14">DSM 1682</strain>
    </source>
</reference>
<feature type="transmembrane region" description="Helical" evidence="10">
    <location>
        <begin position="171"/>
        <end position="193"/>
    </location>
</feature>
<feature type="transmembrane region" description="Helical" evidence="10">
    <location>
        <begin position="239"/>
        <end position="264"/>
    </location>
</feature>
<dbReference type="NCBIfam" id="TIGR00797">
    <property type="entry name" value="matE"/>
    <property type="match status" value="1"/>
</dbReference>
<dbReference type="InterPro" id="IPR051327">
    <property type="entry name" value="MATE_MepA_subfamily"/>
</dbReference>
<dbReference type="CDD" id="cd13143">
    <property type="entry name" value="MATE_MepA_like"/>
    <property type="match status" value="1"/>
</dbReference>
<dbReference type="EMBL" id="FQUA01000015">
    <property type="protein sequence ID" value="SHF06408.1"/>
    <property type="molecule type" value="Genomic_DNA"/>
</dbReference>
<feature type="transmembrane region" description="Helical" evidence="10">
    <location>
        <begin position="60"/>
        <end position="83"/>
    </location>
</feature>
<feature type="transmembrane region" description="Helical" evidence="10">
    <location>
        <begin position="199"/>
        <end position="218"/>
    </location>
</feature>
<dbReference type="GO" id="GO:0005886">
    <property type="term" value="C:plasma membrane"/>
    <property type="evidence" value="ECO:0007669"/>
    <property type="project" value="UniProtKB-SubCell"/>
</dbReference>